<dbReference type="PANTHER" id="PTHR32463:SF0">
    <property type="entry name" value="L-FUCOSE KINASE"/>
    <property type="match status" value="1"/>
</dbReference>
<gene>
    <name evidence="8" type="ORF">BaRGS_00013618</name>
</gene>
<proteinExistence type="predicted"/>
<organism evidence="8 9">
    <name type="scientific">Batillaria attramentaria</name>
    <dbReference type="NCBI Taxonomy" id="370345"/>
    <lineage>
        <taxon>Eukaryota</taxon>
        <taxon>Metazoa</taxon>
        <taxon>Spiralia</taxon>
        <taxon>Lophotrochozoa</taxon>
        <taxon>Mollusca</taxon>
        <taxon>Gastropoda</taxon>
        <taxon>Caenogastropoda</taxon>
        <taxon>Sorbeoconcha</taxon>
        <taxon>Cerithioidea</taxon>
        <taxon>Batillariidae</taxon>
        <taxon>Batillaria</taxon>
    </lineage>
</organism>
<dbReference type="InterPro" id="IPR036554">
    <property type="entry name" value="GHMP_kinase_C_sf"/>
</dbReference>
<keyword evidence="5" id="KW-1133">Transmembrane helix</keyword>
<feature type="domain" description="GHMP kinase N-terminal" evidence="6">
    <location>
        <begin position="854"/>
        <end position="929"/>
    </location>
</feature>
<evidence type="ECO:0000256" key="2">
    <source>
        <dbReference type="ARBA" id="ARBA00022741"/>
    </source>
</evidence>
<evidence type="ECO:0000313" key="8">
    <source>
        <dbReference type="EMBL" id="KAK7495208.1"/>
    </source>
</evidence>
<evidence type="ECO:0000256" key="1">
    <source>
        <dbReference type="ARBA" id="ARBA00022679"/>
    </source>
</evidence>
<evidence type="ECO:0008006" key="10">
    <source>
        <dbReference type="Google" id="ProtNLM"/>
    </source>
</evidence>
<dbReference type="Pfam" id="PF07959">
    <property type="entry name" value="Fucose_pyrophosphorylase"/>
    <property type="match status" value="1"/>
</dbReference>
<dbReference type="Proteomes" id="UP001519460">
    <property type="component" value="Unassembled WGS sequence"/>
</dbReference>
<evidence type="ECO:0000259" key="6">
    <source>
        <dbReference type="Pfam" id="PF00288"/>
    </source>
</evidence>
<dbReference type="InterPro" id="IPR012887">
    <property type="entry name" value="GDP_fucose_pyrophosphorylase"/>
</dbReference>
<evidence type="ECO:0000313" key="9">
    <source>
        <dbReference type="Proteomes" id="UP001519460"/>
    </source>
</evidence>
<evidence type="ECO:0000256" key="5">
    <source>
        <dbReference type="SAM" id="Phobius"/>
    </source>
</evidence>
<evidence type="ECO:0000256" key="3">
    <source>
        <dbReference type="ARBA" id="ARBA00022777"/>
    </source>
</evidence>
<dbReference type="GO" id="GO:0042350">
    <property type="term" value="P:GDP-L-fucose biosynthetic process"/>
    <property type="evidence" value="ECO:0007669"/>
    <property type="project" value="UniProtKB-ARBA"/>
</dbReference>
<reference evidence="8 9" key="1">
    <citation type="journal article" date="2023" name="Sci. Data">
        <title>Genome assembly of the Korean intertidal mud-creeper Batillaria attramentaria.</title>
        <authorList>
            <person name="Patra A.K."/>
            <person name="Ho P.T."/>
            <person name="Jun S."/>
            <person name="Lee S.J."/>
            <person name="Kim Y."/>
            <person name="Won Y.J."/>
        </authorList>
    </citation>
    <scope>NUCLEOTIDE SEQUENCE [LARGE SCALE GENOMIC DNA]</scope>
    <source>
        <tissue evidence="8">Foot muscle</tissue>
    </source>
</reference>
<evidence type="ECO:0000256" key="4">
    <source>
        <dbReference type="ARBA" id="ARBA00022840"/>
    </source>
</evidence>
<name>A0ABD0L7C4_9CAEN</name>
<protein>
    <recommendedName>
        <fullName evidence="10">L-fucose kinase</fullName>
    </recommendedName>
</protein>
<dbReference type="InterPro" id="IPR006204">
    <property type="entry name" value="GHMP_kinase_N_dom"/>
</dbReference>
<dbReference type="InterPro" id="IPR011004">
    <property type="entry name" value="Trimer_LpxA-like_sf"/>
</dbReference>
<dbReference type="InterPro" id="IPR020568">
    <property type="entry name" value="Ribosomal_Su5_D2-typ_SF"/>
</dbReference>
<sequence length="1109" mass="120972">MESPGRMECSCAGKGEVGEEMEKVKWTAIVLTCSNKDWAHPLQSELEARQAKGQIDKDVILLTVEDPKSNVGSGGATINALLTVVEHISARQGYTVINPDVLSDAFILILHHGREYSYDPCGRPFTTLPAKFTASKADGLVCTIDLLLRTMTEKIAVGAPPGVWVSSLDVLLAIPAATQISWEACDACLLTMPASVQYAKDHGVCKVDTQSMVQDILYKKDVLALEACQRQDGTVPVVCGIVYLSHAVSEKVLSFYTKPPLDACTYFGLDSGQPPLKLSLYFDVLLPMTSAVSETDFVQGERSGTYGIKPGTGNGDGQSNMAVARKLLWKELHGYRLRACAIENGKIHYLTDLASEHKKLMLRCPIAMENDGLTWSSAVQADIKPEVQLGEDVTVVNSVLKGEVTVGSKSVICHSSLSGSITVGKESLISGVSIDHLKLKKPMQFAESMVVQGFNICLKTLGTTRQVLTVHGRHDNIRAPTWKSMSTFCNEPWLVFLNRTGILQEDLWGTDVDADEQTVLQAKLFPVFHATEYVGLKEILWLQGKLADTEAKSFLNRWRASWRLSLAEILTFINLEAELKWKKSLFYQVSQNEVERALTGSLHQGFNNLYASAAVDGFSDQILTLLDQVASNTTDPGIAARTMANIADVMGNMAGKIGGLRSGPAANQSWRKAFSYLESKDFARGVASLAKERSLWLSRPDHLIRAARHYEGAAQILIRHAVMTAKEFFKLGQGDLPRMGKWIQADCPARIDISGGWSDTPPITYEHGGAVTIVGVLVNGKRPIGCKVKRIEEPVIRLVLVGNGEVSSTVVCRELSDMEDYYQPHAPGALLKAAFVCCDMIDVNSTRSLRDQLLTDYASGFEMQSWSNLPHGSGMGTSSILSGAVLAALLTAAGKTYDTKGLIHAVLYLEQLLTTGGGWQDQIGGLMGGVHLGLSEAKLPLFVEPVDLKVSEKRIEDFNSRLLLIYTGKTRLARNLLQDVVRNWYARNPHIVSTEDSLVMLAQECAHAFIDGNFDKVGNCVGRYWQMKKRMAPGCESQTILSIMTALKPYMLGMCSAGAGGGGFIYGILRDASMRKEAVEVLGRQTGLEEAVVYEATVDTTGLTVTVEP</sequence>
<dbReference type="InterPro" id="IPR052203">
    <property type="entry name" value="GHMP_Kinase-Related"/>
</dbReference>
<dbReference type="AlphaFoldDB" id="A0ABD0L7C4"/>
<keyword evidence="4" id="KW-0067">ATP-binding</keyword>
<dbReference type="PRINTS" id="PR00959">
    <property type="entry name" value="MEVGALKINASE"/>
</dbReference>
<dbReference type="SUPFAM" id="SSF54211">
    <property type="entry name" value="Ribosomal protein S5 domain 2-like"/>
    <property type="match status" value="1"/>
</dbReference>
<dbReference type="PANTHER" id="PTHR32463">
    <property type="entry name" value="L-FUCOSE KINASE"/>
    <property type="match status" value="1"/>
</dbReference>
<keyword evidence="3" id="KW-0418">Kinase</keyword>
<comment type="caution">
    <text evidence="8">The sequence shown here is derived from an EMBL/GenBank/DDBJ whole genome shotgun (WGS) entry which is preliminary data.</text>
</comment>
<dbReference type="Pfam" id="PF00288">
    <property type="entry name" value="GHMP_kinases_N"/>
    <property type="match status" value="1"/>
</dbReference>
<keyword evidence="1" id="KW-0808">Transferase</keyword>
<keyword evidence="9" id="KW-1185">Reference proteome</keyword>
<keyword evidence="2" id="KW-0547">Nucleotide-binding</keyword>
<accession>A0ABD0L7C4</accession>
<dbReference type="GO" id="GO:0016301">
    <property type="term" value="F:kinase activity"/>
    <property type="evidence" value="ECO:0007669"/>
    <property type="project" value="UniProtKB-KW"/>
</dbReference>
<keyword evidence="5" id="KW-0472">Membrane</keyword>
<dbReference type="EMBL" id="JACVVK020000077">
    <property type="protein sequence ID" value="KAK7495208.1"/>
    <property type="molecule type" value="Genomic_DNA"/>
</dbReference>
<evidence type="ECO:0000259" key="7">
    <source>
        <dbReference type="Pfam" id="PF07959"/>
    </source>
</evidence>
<dbReference type="Gene3D" id="3.30.230.120">
    <property type="match status" value="1"/>
</dbReference>
<keyword evidence="5" id="KW-0812">Transmembrane</keyword>
<feature type="transmembrane region" description="Helical" evidence="5">
    <location>
        <begin position="1050"/>
        <end position="1069"/>
    </location>
</feature>
<dbReference type="SUPFAM" id="SSF51161">
    <property type="entry name" value="Trimeric LpxA-like enzymes"/>
    <property type="match status" value="1"/>
</dbReference>
<dbReference type="SUPFAM" id="SSF55060">
    <property type="entry name" value="GHMP Kinase, C-terminal domain"/>
    <property type="match status" value="1"/>
</dbReference>
<feature type="domain" description="GDP-fucose pyrophosphorylase" evidence="7">
    <location>
        <begin position="100"/>
        <end position="529"/>
    </location>
</feature>
<dbReference type="GO" id="GO:0005524">
    <property type="term" value="F:ATP binding"/>
    <property type="evidence" value="ECO:0007669"/>
    <property type="project" value="UniProtKB-KW"/>
</dbReference>